<evidence type="ECO:0000256" key="2">
    <source>
        <dbReference type="SAM" id="Phobius"/>
    </source>
</evidence>
<keyword evidence="4" id="KW-1185">Reference proteome</keyword>
<dbReference type="AlphaFoldDB" id="A0A1N7RPE5"/>
<protein>
    <recommendedName>
        <fullName evidence="5">Transmembrane protein</fullName>
    </recommendedName>
</protein>
<evidence type="ECO:0008006" key="5">
    <source>
        <dbReference type="Google" id="ProtNLM"/>
    </source>
</evidence>
<feature type="transmembrane region" description="Helical" evidence="2">
    <location>
        <begin position="90"/>
        <end position="115"/>
    </location>
</feature>
<proteinExistence type="predicted"/>
<evidence type="ECO:0000313" key="4">
    <source>
        <dbReference type="Proteomes" id="UP000187012"/>
    </source>
</evidence>
<gene>
    <name evidence="3" type="ORF">BN2475_90090</name>
</gene>
<evidence type="ECO:0000313" key="3">
    <source>
        <dbReference type="EMBL" id="SIT36571.1"/>
    </source>
</evidence>
<reference evidence="3 4" key="1">
    <citation type="submission" date="2016-12" db="EMBL/GenBank/DDBJ databases">
        <authorList>
            <person name="Song W.-J."/>
            <person name="Kurnit D.M."/>
        </authorList>
    </citation>
    <scope>NUCLEOTIDE SEQUENCE [LARGE SCALE GENOMIC DNA]</scope>
    <source>
        <strain evidence="3 4">STM7296</strain>
    </source>
</reference>
<sequence>MQPVRFPRYLHQRQATKPQETTKPVVTWVAIATVFISSLALLGTLFYWTQKNAGRAYREAYLEMFGFRSDALPWNTDDLALLGYVAQADVIVKMLFAFSALTLFAVVVMLAANWARQYFSKIREREDVKSERDKRDSIVTSEVVVCWAIVVALVVLGYSVVVPLVLFQQARAEGCHDAEQQMSAIRTLNLAALREYRLNFVEITREKAETVSGAAISCTEKFCALYSPDGPIHARIVPLSDVKMWSKLEWEDVLARRQTEASENSKTGAERAARPSTQPTSGLQRAQDGARGTRPVSSHAPDQRGSQV</sequence>
<name>A0A1N7RPE5_9BURK</name>
<evidence type="ECO:0000256" key="1">
    <source>
        <dbReference type="SAM" id="MobiDB-lite"/>
    </source>
</evidence>
<accession>A0A1N7RPE5</accession>
<keyword evidence="2" id="KW-0812">Transmembrane</keyword>
<dbReference type="EMBL" id="CYGX02000009">
    <property type="protein sequence ID" value="SIT36571.1"/>
    <property type="molecule type" value="Genomic_DNA"/>
</dbReference>
<feature type="region of interest" description="Disordered" evidence="1">
    <location>
        <begin position="259"/>
        <end position="308"/>
    </location>
</feature>
<dbReference type="RefSeq" id="WP_143325726.1">
    <property type="nucleotide sequence ID" value="NZ_CYGX02000009.1"/>
</dbReference>
<dbReference type="STRING" id="1247936.BN2475_90090"/>
<feature type="transmembrane region" description="Helical" evidence="2">
    <location>
        <begin position="144"/>
        <end position="167"/>
    </location>
</feature>
<organism evidence="3 4">
    <name type="scientific">Paraburkholderia ribeironis</name>
    <dbReference type="NCBI Taxonomy" id="1247936"/>
    <lineage>
        <taxon>Bacteria</taxon>
        <taxon>Pseudomonadati</taxon>
        <taxon>Pseudomonadota</taxon>
        <taxon>Betaproteobacteria</taxon>
        <taxon>Burkholderiales</taxon>
        <taxon>Burkholderiaceae</taxon>
        <taxon>Paraburkholderia</taxon>
    </lineage>
</organism>
<dbReference type="OrthoDB" id="9131407at2"/>
<keyword evidence="2" id="KW-1133">Transmembrane helix</keyword>
<dbReference type="Proteomes" id="UP000187012">
    <property type="component" value="Unassembled WGS sequence"/>
</dbReference>
<keyword evidence="2" id="KW-0472">Membrane</keyword>
<feature type="transmembrane region" description="Helical" evidence="2">
    <location>
        <begin position="25"/>
        <end position="48"/>
    </location>
</feature>
<feature type="compositionally biased region" description="Polar residues" evidence="1">
    <location>
        <begin position="275"/>
        <end position="284"/>
    </location>
</feature>